<dbReference type="InterPro" id="IPR000073">
    <property type="entry name" value="AB_hydrolase_1"/>
</dbReference>
<dbReference type="AlphaFoldDB" id="A0A2G8SKX3"/>
<feature type="domain" description="AB hydrolase-1" evidence="1">
    <location>
        <begin position="24"/>
        <end position="369"/>
    </location>
</feature>
<proteinExistence type="predicted"/>
<dbReference type="Gene3D" id="3.40.50.1820">
    <property type="entry name" value="alpha/beta hydrolase"/>
    <property type="match status" value="1"/>
</dbReference>
<comment type="caution">
    <text evidence="2">The sequence shown here is derived from an EMBL/GenBank/DDBJ whole genome shotgun (WGS) entry which is preliminary data.</text>
</comment>
<protein>
    <recommendedName>
        <fullName evidence="1">AB hydrolase-1 domain-containing protein</fullName>
    </recommendedName>
</protein>
<dbReference type="InterPro" id="IPR029058">
    <property type="entry name" value="AB_hydrolase_fold"/>
</dbReference>
<accession>A0A2G8SKX3</accession>
<name>A0A2G8SKX3_9APHY</name>
<keyword evidence="3" id="KW-1185">Reference proteome</keyword>
<dbReference type="OrthoDB" id="3466517at2759"/>
<dbReference type="Proteomes" id="UP000230002">
    <property type="component" value="Unassembled WGS sequence"/>
</dbReference>
<dbReference type="SUPFAM" id="SSF53474">
    <property type="entry name" value="alpha/beta-Hydrolases"/>
    <property type="match status" value="1"/>
</dbReference>
<dbReference type="Pfam" id="PF12697">
    <property type="entry name" value="Abhydrolase_6"/>
    <property type="match status" value="1"/>
</dbReference>
<sequence length="378" mass="40966">MSDTALSIYQDSGPPAGSADYTTLVLVHGFAWHSGIFAKLIPLAAGQNTRIVLVNRRDYPGATPFSPEDHAVLQAAMTSDAATAHAQLVSFMQDRAREVVDLLARFVQANKIPLAQHEEKKGGIVIGGWSFGTAWMSSLLAYRPSVPTGDIDGGVELSKYVRRVIFYDSPYHVLGFAPPPAPHDYNPLFDPAIPPADQTRVFANWVSGYFAHRTNTPALAAASAASSVSDADKLAAAATFEVRAHLTAPPPTLSILTPDEVAAALFPAPGDPGGSDSLLVAGGIPCGVFVTLREAALAIPTDEAWCAIEVRHVWCDRSVWETTWTTWNLRWRIAEARKKGEKLREVTSVRLEGANHFVHWDEPERALAAFLTDEAEKY</sequence>
<gene>
    <name evidence="2" type="ORF">GSI_03182</name>
</gene>
<evidence type="ECO:0000313" key="2">
    <source>
        <dbReference type="EMBL" id="PIL34407.1"/>
    </source>
</evidence>
<dbReference type="EMBL" id="AYKW01000005">
    <property type="protein sequence ID" value="PIL34407.1"/>
    <property type="molecule type" value="Genomic_DNA"/>
</dbReference>
<reference evidence="2 3" key="1">
    <citation type="journal article" date="2015" name="Sci. Rep.">
        <title>Chromosome-level genome map provides insights into diverse defense mechanisms in the medicinal fungus Ganoderma sinense.</title>
        <authorList>
            <person name="Zhu Y."/>
            <person name="Xu J."/>
            <person name="Sun C."/>
            <person name="Zhou S."/>
            <person name="Xu H."/>
            <person name="Nelson D.R."/>
            <person name="Qian J."/>
            <person name="Song J."/>
            <person name="Luo H."/>
            <person name="Xiang L."/>
            <person name="Li Y."/>
            <person name="Xu Z."/>
            <person name="Ji A."/>
            <person name="Wang L."/>
            <person name="Lu S."/>
            <person name="Hayward A."/>
            <person name="Sun W."/>
            <person name="Li X."/>
            <person name="Schwartz D.C."/>
            <person name="Wang Y."/>
            <person name="Chen S."/>
        </authorList>
    </citation>
    <scope>NUCLEOTIDE SEQUENCE [LARGE SCALE GENOMIC DNA]</scope>
    <source>
        <strain evidence="2 3">ZZ0214-1</strain>
    </source>
</reference>
<evidence type="ECO:0000313" key="3">
    <source>
        <dbReference type="Proteomes" id="UP000230002"/>
    </source>
</evidence>
<evidence type="ECO:0000259" key="1">
    <source>
        <dbReference type="Pfam" id="PF12697"/>
    </source>
</evidence>
<organism evidence="2 3">
    <name type="scientific">Ganoderma sinense ZZ0214-1</name>
    <dbReference type="NCBI Taxonomy" id="1077348"/>
    <lineage>
        <taxon>Eukaryota</taxon>
        <taxon>Fungi</taxon>
        <taxon>Dikarya</taxon>
        <taxon>Basidiomycota</taxon>
        <taxon>Agaricomycotina</taxon>
        <taxon>Agaricomycetes</taxon>
        <taxon>Polyporales</taxon>
        <taxon>Polyporaceae</taxon>
        <taxon>Ganoderma</taxon>
    </lineage>
</organism>